<feature type="binding site" evidence="10">
    <location>
        <position position="201"/>
    </location>
    <ligand>
        <name>Mn(2+)</name>
        <dbReference type="ChEBI" id="CHEBI:29035"/>
        <label>2</label>
    </ligand>
</feature>
<keyword evidence="3 10" id="KW-0997">Cell inner membrane</keyword>
<dbReference type="HAMAP" id="MF_00575">
    <property type="entry name" value="LpxH"/>
    <property type="match status" value="1"/>
</dbReference>
<protein>
    <recommendedName>
        <fullName evidence="10">UDP-2,3-diacylglucosamine hydrolase</fullName>
        <ecNumber evidence="10">3.6.1.54</ecNumber>
    </recommendedName>
    <alternativeName>
        <fullName evidence="10">UDP-2,3-diacylglucosamine diphosphatase</fullName>
    </alternativeName>
</protein>
<feature type="binding site" evidence="10">
    <location>
        <position position="172"/>
    </location>
    <ligand>
        <name>substrate</name>
    </ligand>
</feature>
<feature type="binding site" evidence="10">
    <location>
        <position position="201"/>
    </location>
    <ligand>
        <name>substrate</name>
    </ligand>
</feature>
<feature type="binding site" evidence="10">
    <location>
        <position position="169"/>
    </location>
    <ligand>
        <name>substrate</name>
    </ligand>
</feature>
<comment type="pathway">
    <text evidence="10">Glycolipid biosynthesis; lipid IV(A) biosynthesis; lipid IV(A) from (3R)-3-hydroxytetradecanoyl-[acyl-carrier-protein] and UDP-N-acetyl-alpha-D-glucosamine: step 4/6.</text>
</comment>
<evidence type="ECO:0000259" key="11">
    <source>
        <dbReference type="Pfam" id="PF00149"/>
    </source>
</evidence>
<dbReference type="NCBIfam" id="NF003743">
    <property type="entry name" value="PRK05340.1"/>
    <property type="match status" value="1"/>
</dbReference>
<keyword evidence="1 10" id="KW-1003">Cell membrane</keyword>
<feature type="binding site" evidence="10">
    <location>
        <position position="41"/>
    </location>
    <ligand>
        <name>Mn(2+)</name>
        <dbReference type="ChEBI" id="CHEBI:29035"/>
        <label>1</label>
    </ligand>
</feature>
<dbReference type="NCBIfam" id="TIGR01854">
    <property type="entry name" value="lipid_A_lpxH"/>
    <property type="match status" value="1"/>
</dbReference>
<feature type="binding site" evidence="10">
    <location>
        <position position="165"/>
    </location>
    <ligand>
        <name>substrate</name>
    </ligand>
</feature>
<reference evidence="13" key="1">
    <citation type="journal article" date="2019" name="Int. J. Syst. Evol. Microbiol.">
        <title>The Global Catalogue of Microorganisms (GCM) 10K type strain sequencing project: providing services to taxonomists for standard genome sequencing and annotation.</title>
        <authorList>
            <consortium name="The Broad Institute Genomics Platform"/>
            <consortium name="The Broad Institute Genome Sequencing Center for Infectious Disease"/>
            <person name="Wu L."/>
            <person name="Ma J."/>
        </authorList>
    </citation>
    <scope>NUCLEOTIDE SEQUENCE [LARGE SCALE GENOMIC DNA]</scope>
    <source>
        <strain evidence="13">VKM B-3159</strain>
    </source>
</reference>
<evidence type="ECO:0000256" key="8">
    <source>
        <dbReference type="ARBA" id="ARBA00023136"/>
    </source>
</evidence>
<keyword evidence="6 10" id="KW-0378">Hydrolase</keyword>
<feature type="binding site" evidence="10">
    <location>
        <position position="41"/>
    </location>
    <ligand>
        <name>Mn(2+)</name>
        <dbReference type="ChEBI" id="CHEBI:29035"/>
        <label>2</label>
    </ligand>
</feature>
<keyword evidence="2 10" id="KW-0444">Lipid biosynthesis</keyword>
<evidence type="ECO:0000256" key="2">
    <source>
        <dbReference type="ARBA" id="ARBA00022516"/>
    </source>
</evidence>
<dbReference type="SUPFAM" id="SSF56300">
    <property type="entry name" value="Metallo-dependent phosphatases"/>
    <property type="match status" value="1"/>
</dbReference>
<keyword evidence="7 10" id="KW-0443">Lipid metabolism</keyword>
<comment type="subcellular location">
    <subcellularLocation>
        <location evidence="10">Cell inner membrane</location>
        <topology evidence="10">Peripheral membrane protein</topology>
        <orientation evidence="10">Cytoplasmic side</orientation>
    </subcellularLocation>
</comment>
<gene>
    <name evidence="10" type="primary">lpxH</name>
    <name evidence="12" type="ORF">Q9291_02620</name>
</gene>
<feature type="binding site" evidence="10">
    <location>
        <position position="8"/>
    </location>
    <ligand>
        <name>Mn(2+)</name>
        <dbReference type="ChEBI" id="CHEBI:29035"/>
        <label>1</label>
    </ligand>
</feature>
<dbReference type="Pfam" id="PF00149">
    <property type="entry name" value="Metallophos"/>
    <property type="match status" value="1"/>
</dbReference>
<comment type="catalytic activity">
    <reaction evidence="10">
        <text>UDP-2-N,3-O-bis[(3R)-3-hydroxytetradecanoyl]-alpha-D-glucosamine + H2O = 2-N,3-O-bis[(3R)-3-hydroxytetradecanoyl]-alpha-D-glucosaminyl 1-phosphate + UMP + 2 H(+)</text>
        <dbReference type="Rhea" id="RHEA:25213"/>
        <dbReference type="ChEBI" id="CHEBI:15377"/>
        <dbReference type="ChEBI" id="CHEBI:15378"/>
        <dbReference type="ChEBI" id="CHEBI:57865"/>
        <dbReference type="ChEBI" id="CHEBI:57957"/>
        <dbReference type="ChEBI" id="CHEBI:78847"/>
        <dbReference type="EC" id="3.6.1.54"/>
    </reaction>
</comment>
<feature type="binding site" evidence="10">
    <location>
        <position position="84"/>
    </location>
    <ligand>
        <name>Mn(2+)</name>
        <dbReference type="ChEBI" id="CHEBI:29035"/>
        <label>2</label>
    </ligand>
</feature>
<keyword evidence="5 10" id="KW-0479">Metal-binding</keyword>
<evidence type="ECO:0000256" key="1">
    <source>
        <dbReference type="ARBA" id="ARBA00022475"/>
    </source>
</evidence>
<evidence type="ECO:0000256" key="4">
    <source>
        <dbReference type="ARBA" id="ARBA00022556"/>
    </source>
</evidence>
<dbReference type="PANTHER" id="PTHR34990">
    <property type="entry name" value="UDP-2,3-DIACYLGLUCOSAMINE HYDROLASE-RELATED"/>
    <property type="match status" value="1"/>
</dbReference>
<keyword evidence="9 10" id="KW-0464">Manganese</keyword>
<evidence type="ECO:0000256" key="6">
    <source>
        <dbReference type="ARBA" id="ARBA00022801"/>
    </source>
</evidence>
<dbReference type="InterPro" id="IPR029052">
    <property type="entry name" value="Metallo-depent_PP-like"/>
</dbReference>
<evidence type="ECO:0000313" key="12">
    <source>
        <dbReference type="EMBL" id="MDP8566735.1"/>
    </source>
</evidence>
<organism evidence="12 13">
    <name type="scientific">Methylophilus aquaticus</name>
    <dbReference type="NCBI Taxonomy" id="1971610"/>
    <lineage>
        <taxon>Bacteria</taxon>
        <taxon>Pseudomonadati</taxon>
        <taxon>Pseudomonadota</taxon>
        <taxon>Betaproteobacteria</taxon>
        <taxon>Nitrosomonadales</taxon>
        <taxon>Methylophilaceae</taxon>
        <taxon>Methylophilus</taxon>
    </lineage>
</organism>
<evidence type="ECO:0000256" key="3">
    <source>
        <dbReference type="ARBA" id="ARBA00022519"/>
    </source>
</evidence>
<name>A0ABT9JQ95_9PROT</name>
<evidence type="ECO:0000313" key="13">
    <source>
        <dbReference type="Proteomes" id="UP001225906"/>
    </source>
</evidence>
<feature type="binding site" evidence="10">
    <location>
        <position position="203"/>
    </location>
    <ligand>
        <name>Mn(2+)</name>
        <dbReference type="ChEBI" id="CHEBI:29035"/>
        <label>1</label>
    </ligand>
</feature>
<dbReference type="Proteomes" id="UP001225906">
    <property type="component" value="Unassembled WGS sequence"/>
</dbReference>
<dbReference type="InterPro" id="IPR010138">
    <property type="entry name" value="UDP-diacylglucosamine_Hdrlase"/>
</dbReference>
<sequence>MTSWIISDLHLSAQRPAVTQAFLHWLQTTVAEAKALYILGDFFEVWVGDDVLDDPEHGAEFLPVVQTLSQLSARGVRLYGMHGNRDFLIGQRFAQACGMQLLEDPALLEAGDKRILLTHGDALCTDDVAYQAFRTQVRNPQWQHTFLSQPLGARIAFADQARDQSRQSKAVQSMQIMDVNAEAVAGIIRQYRYPDILLHGHTHRPAIHALYIDGHACQRWVLGDWHDTATVCSLDKSGLKARILDLTRPIKNSAI</sequence>
<feature type="binding site" evidence="10">
    <location>
        <position position="10"/>
    </location>
    <ligand>
        <name>Mn(2+)</name>
        <dbReference type="ChEBI" id="CHEBI:29035"/>
        <label>1</label>
    </ligand>
</feature>
<dbReference type="PANTHER" id="PTHR34990:SF1">
    <property type="entry name" value="UDP-2,3-DIACYLGLUCOSAMINE HYDROLASE"/>
    <property type="match status" value="1"/>
</dbReference>
<evidence type="ECO:0000256" key="7">
    <source>
        <dbReference type="ARBA" id="ARBA00023098"/>
    </source>
</evidence>
<feature type="binding site" evidence="10">
    <location>
        <position position="127"/>
    </location>
    <ligand>
        <name>substrate</name>
    </ligand>
</feature>
<dbReference type="CDD" id="cd07398">
    <property type="entry name" value="MPP_YbbF-LpxH"/>
    <property type="match status" value="1"/>
</dbReference>
<comment type="similarity">
    <text evidence="10">Belongs to the LpxH family.</text>
</comment>
<proteinExistence type="inferred from homology"/>
<feature type="binding site" evidence="10">
    <location>
        <position position="119"/>
    </location>
    <ligand>
        <name>Mn(2+)</name>
        <dbReference type="ChEBI" id="CHEBI:29035"/>
        <label>2</label>
    </ligand>
</feature>
<keyword evidence="13" id="KW-1185">Reference proteome</keyword>
<comment type="function">
    <text evidence="10">Hydrolyzes the pyrophosphate bond of UDP-2,3-diacylglucosamine to yield 2,3-diacylglucosamine 1-phosphate (lipid X) and UMP by catalyzing the attack of water at the alpha-P atom. Involved in the biosynthesis of lipid A, a phosphorylated glycolipid that anchors the lipopolysaccharide to the outer membrane of the cell.</text>
</comment>
<dbReference type="EC" id="3.6.1.54" evidence="10"/>
<evidence type="ECO:0000256" key="9">
    <source>
        <dbReference type="ARBA" id="ARBA00023211"/>
    </source>
</evidence>
<evidence type="ECO:0000256" key="5">
    <source>
        <dbReference type="ARBA" id="ARBA00022723"/>
    </source>
</evidence>
<keyword evidence="8 10" id="KW-0472">Membrane</keyword>
<dbReference type="Gene3D" id="3.60.21.10">
    <property type="match status" value="1"/>
</dbReference>
<dbReference type="RefSeq" id="WP_306388437.1">
    <property type="nucleotide sequence ID" value="NZ_JAVCAP010000002.1"/>
</dbReference>
<comment type="cofactor">
    <cofactor evidence="10">
        <name>Mn(2+)</name>
        <dbReference type="ChEBI" id="CHEBI:29035"/>
    </cofactor>
    <text evidence="10">Binds 2 Mn(2+) ions per subunit in a binuclear metal center.</text>
</comment>
<dbReference type="InterPro" id="IPR043461">
    <property type="entry name" value="LpxH-like"/>
</dbReference>
<keyword evidence="4 10" id="KW-0441">Lipid A biosynthesis</keyword>
<dbReference type="GO" id="GO:0016787">
    <property type="term" value="F:hydrolase activity"/>
    <property type="evidence" value="ECO:0007669"/>
    <property type="project" value="UniProtKB-KW"/>
</dbReference>
<feature type="binding site" evidence="10">
    <location>
        <begin position="84"/>
        <end position="85"/>
    </location>
    <ligand>
        <name>substrate</name>
    </ligand>
</feature>
<dbReference type="InterPro" id="IPR004843">
    <property type="entry name" value="Calcineurin-like_PHP"/>
</dbReference>
<dbReference type="EMBL" id="JAVCAP010000002">
    <property type="protein sequence ID" value="MDP8566735.1"/>
    <property type="molecule type" value="Genomic_DNA"/>
</dbReference>
<evidence type="ECO:0000256" key="10">
    <source>
        <dbReference type="HAMAP-Rule" id="MF_00575"/>
    </source>
</evidence>
<accession>A0ABT9JQ95</accession>
<comment type="caution">
    <text evidence="12">The sequence shown here is derived from an EMBL/GenBank/DDBJ whole genome shotgun (WGS) entry which is preliminary data.</text>
</comment>
<feature type="domain" description="Calcineurin-like phosphoesterase" evidence="11">
    <location>
        <begin position="1"/>
        <end position="205"/>
    </location>
</feature>